<evidence type="ECO:0000313" key="4">
    <source>
        <dbReference type="Proteomes" id="UP000215914"/>
    </source>
</evidence>
<dbReference type="InterPro" id="IPR012677">
    <property type="entry name" value="Nucleotide-bd_a/b_plait_sf"/>
</dbReference>
<dbReference type="PANTHER" id="PTHR34427:SF5">
    <property type="entry name" value="DUF4283 DOMAIN-CONTAINING PROTEIN"/>
    <property type="match status" value="1"/>
</dbReference>
<keyword evidence="4" id="KW-1185">Reference proteome</keyword>
<dbReference type="CDD" id="cd00590">
    <property type="entry name" value="RRM_SF"/>
    <property type="match status" value="1"/>
</dbReference>
<dbReference type="AlphaFoldDB" id="A0A9K3NZW6"/>
<keyword evidence="1" id="KW-0694">RNA-binding</keyword>
<evidence type="ECO:0000313" key="3">
    <source>
        <dbReference type="EMBL" id="KAF5818854.1"/>
    </source>
</evidence>
<evidence type="ECO:0000259" key="2">
    <source>
        <dbReference type="PROSITE" id="PS50102"/>
    </source>
</evidence>
<name>A0A9K3NZW6_HELAN</name>
<evidence type="ECO:0000256" key="1">
    <source>
        <dbReference type="PROSITE-ProRule" id="PRU00176"/>
    </source>
</evidence>
<feature type="domain" description="RRM" evidence="2">
    <location>
        <begin position="16"/>
        <end position="93"/>
    </location>
</feature>
<gene>
    <name evidence="3" type="ORF">HanXRQr2_Chr02g0070851</name>
</gene>
<organism evidence="3 4">
    <name type="scientific">Helianthus annuus</name>
    <name type="common">Common sunflower</name>
    <dbReference type="NCBI Taxonomy" id="4232"/>
    <lineage>
        <taxon>Eukaryota</taxon>
        <taxon>Viridiplantae</taxon>
        <taxon>Streptophyta</taxon>
        <taxon>Embryophyta</taxon>
        <taxon>Tracheophyta</taxon>
        <taxon>Spermatophyta</taxon>
        <taxon>Magnoliopsida</taxon>
        <taxon>eudicotyledons</taxon>
        <taxon>Gunneridae</taxon>
        <taxon>Pentapetalae</taxon>
        <taxon>asterids</taxon>
        <taxon>campanulids</taxon>
        <taxon>Asterales</taxon>
        <taxon>Asteraceae</taxon>
        <taxon>Asteroideae</taxon>
        <taxon>Heliantheae alliance</taxon>
        <taxon>Heliantheae</taxon>
        <taxon>Helianthus</taxon>
    </lineage>
</organism>
<dbReference type="Gene3D" id="3.30.70.330">
    <property type="match status" value="1"/>
</dbReference>
<dbReference type="InterPro" id="IPR035979">
    <property type="entry name" value="RBD_domain_sf"/>
</dbReference>
<dbReference type="InterPro" id="IPR000504">
    <property type="entry name" value="RRM_dom"/>
</dbReference>
<comment type="caution">
    <text evidence="3">The sequence shown here is derived from an EMBL/GenBank/DDBJ whole genome shotgun (WGS) entry which is preliminary data.</text>
</comment>
<sequence>MEKKFVSREHRLRNATSFFISNLPDDCNRDSLWHAFEHLDNLEDAFVPFKKDKAGCKFGFLKLSNISDPECWTAKLKEVRIGGAVIGVNVARFHRDGSKVVPTTFPNHVSVFDRLHGLGKPDIKAGTPAQLVPTQFGQKNYCSIVKPSEERVKVNIDLPPLNTVSKKSLEFKSLIGEAKDIDILNNLQACLSGIMEEGLQLKYLGGLKVLLCFSNPEEAEEFRYRKVDSWEKWFSRLYVWDGIPPLFERIAWVKVLGVPVSLWDRNVIDKIGERCGRLLVKSDAEFSDGNMAEDRLAILVKTGKRISE</sequence>
<dbReference type="GO" id="GO:0003723">
    <property type="term" value="F:RNA binding"/>
    <property type="evidence" value="ECO:0007669"/>
    <property type="project" value="UniProtKB-UniRule"/>
</dbReference>
<protein>
    <submittedName>
        <fullName evidence="3">RNA recognition motif domain, nucleotide-binding alpha-beta plait domain superfamily</fullName>
    </submittedName>
</protein>
<dbReference type="PROSITE" id="PS50102">
    <property type="entry name" value="RRM"/>
    <property type="match status" value="1"/>
</dbReference>
<dbReference type="SUPFAM" id="SSF54928">
    <property type="entry name" value="RNA-binding domain, RBD"/>
    <property type="match status" value="1"/>
</dbReference>
<dbReference type="Gramene" id="mRNA:HanXRQr2_Chr02g0070851">
    <property type="protein sequence ID" value="CDS:HanXRQr2_Chr02g0070851.1"/>
    <property type="gene ID" value="HanXRQr2_Chr02g0070851"/>
</dbReference>
<reference evidence="3" key="1">
    <citation type="journal article" date="2017" name="Nature">
        <title>The sunflower genome provides insights into oil metabolism, flowering and Asterid evolution.</title>
        <authorList>
            <person name="Badouin H."/>
            <person name="Gouzy J."/>
            <person name="Grassa C.J."/>
            <person name="Murat F."/>
            <person name="Staton S.E."/>
            <person name="Cottret L."/>
            <person name="Lelandais-Briere C."/>
            <person name="Owens G.L."/>
            <person name="Carrere S."/>
            <person name="Mayjonade B."/>
            <person name="Legrand L."/>
            <person name="Gill N."/>
            <person name="Kane N.C."/>
            <person name="Bowers J.E."/>
            <person name="Hubner S."/>
            <person name="Bellec A."/>
            <person name="Berard A."/>
            <person name="Berges H."/>
            <person name="Blanchet N."/>
            <person name="Boniface M.C."/>
            <person name="Brunel D."/>
            <person name="Catrice O."/>
            <person name="Chaidir N."/>
            <person name="Claudel C."/>
            <person name="Donnadieu C."/>
            <person name="Faraut T."/>
            <person name="Fievet G."/>
            <person name="Helmstetter N."/>
            <person name="King M."/>
            <person name="Knapp S.J."/>
            <person name="Lai Z."/>
            <person name="Le Paslier M.C."/>
            <person name="Lippi Y."/>
            <person name="Lorenzon L."/>
            <person name="Mandel J.R."/>
            <person name="Marage G."/>
            <person name="Marchand G."/>
            <person name="Marquand E."/>
            <person name="Bret-Mestries E."/>
            <person name="Morien E."/>
            <person name="Nambeesan S."/>
            <person name="Nguyen T."/>
            <person name="Pegot-Espagnet P."/>
            <person name="Pouilly N."/>
            <person name="Raftis F."/>
            <person name="Sallet E."/>
            <person name="Schiex T."/>
            <person name="Thomas J."/>
            <person name="Vandecasteele C."/>
            <person name="Vares D."/>
            <person name="Vear F."/>
            <person name="Vautrin S."/>
            <person name="Crespi M."/>
            <person name="Mangin B."/>
            <person name="Burke J.M."/>
            <person name="Salse J."/>
            <person name="Munos S."/>
            <person name="Vincourt P."/>
            <person name="Rieseberg L.H."/>
            <person name="Langlade N.B."/>
        </authorList>
    </citation>
    <scope>NUCLEOTIDE SEQUENCE</scope>
    <source>
        <tissue evidence="3">Leaves</tissue>
    </source>
</reference>
<dbReference type="EMBL" id="MNCJ02000317">
    <property type="protein sequence ID" value="KAF5818854.1"/>
    <property type="molecule type" value="Genomic_DNA"/>
</dbReference>
<dbReference type="Proteomes" id="UP000215914">
    <property type="component" value="Unassembled WGS sequence"/>
</dbReference>
<dbReference type="PANTHER" id="PTHR34427">
    <property type="entry name" value="DUF4283 DOMAIN PROTEIN"/>
    <property type="match status" value="1"/>
</dbReference>
<proteinExistence type="predicted"/>
<accession>A0A9K3NZW6</accession>
<reference evidence="3" key="2">
    <citation type="submission" date="2020-06" db="EMBL/GenBank/DDBJ databases">
        <title>Helianthus annuus Genome sequencing and assembly Release 2.</title>
        <authorList>
            <person name="Gouzy J."/>
            <person name="Langlade N."/>
            <person name="Munos S."/>
        </authorList>
    </citation>
    <scope>NUCLEOTIDE SEQUENCE</scope>
    <source>
        <tissue evidence="3">Leaves</tissue>
    </source>
</reference>